<comment type="caution">
    <text evidence="1">The sequence shown here is derived from an EMBL/GenBank/DDBJ whole genome shotgun (WGS) entry which is preliminary data.</text>
</comment>
<reference evidence="1 2" key="1">
    <citation type="journal article" date="2022" name="Genome Biol. Evol.">
        <title>The Spruce Budworm Genome: Reconstructing the Evolutionary History of Antifreeze Proteins.</title>
        <authorList>
            <person name="Beliveau C."/>
            <person name="Gagne P."/>
            <person name="Picq S."/>
            <person name="Vernygora O."/>
            <person name="Keeling C.I."/>
            <person name="Pinkney K."/>
            <person name="Doucet D."/>
            <person name="Wen F."/>
            <person name="Johnston J.S."/>
            <person name="Maaroufi H."/>
            <person name="Boyle B."/>
            <person name="Laroche J."/>
            <person name="Dewar K."/>
            <person name="Juretic N."/>
            <person name="Blackburn G."/>
            <person name="Nisole A."/>
            <person name="Brunet B."/>
            <person name="Brandao M."/>
            <person name="Lumley L."/>
            <person name="Duan J."/>
            <person name="Quan G."/>
            <person name="Lucarotti C.J."/>
            <person name="Roe A.D."/>
            <person name="Sperling F.A.H."/>
            <person name="Levesque R.C."/>
            <person name="Cusson M."/>
        </authorList>
    </citation>
    <scope>NUCLEOTIDE SEQUENCE [LARGE SCALE GENOMIC DNA]</scope>
    <source>
        <strain evidence="1">Glfc:IPQL:Cfum</strain>
    </source>
</reference>
<gene>
    <name evidence="1" type="ORF">MSG28_015052</name>
</gene>
<evidence type="ECO:0000313" key="2">
    <source>
        <dbReference type="Proteomes" id="UP001064048"/>
    </source>
</evidence>
<name>A0ACC0KZ28_CHOFU</name>
<proteinExistence type="predicted"/>
<accession>A0ACC0KZ28</accession>
<evidence type="ECO:0000313" key="1">
    <source>
        <dbReference type="EMBL" id="KAI8441452.1"/>
    </source>
</evidence>
<organism evidence="1 2">
    <name type="scientific">Choristoneura fumiferana</name>
    <name type="common">Spruce budworm moth</name>
    <name type="synonym">Archips fumiferana</name>
    <dbReference type="NCBI Taxonomy" id="7141"/>
    <lineage>
        <taxon>Eukaryota</taxon>
        <taxon>Metazoa</taxon>
        <taxon>Ecdysozoa</taxon>
        <taxon>Arthropoda</taxon>
        <taxon>Hexapoda</taxon>
        <taxon>Insecta</taxon>
        <taxon>Pterygota</taxon>
        <taxon>Neoptera</taxon>
        <taxon>Endopterygota</taxon>
        <taxon>Lepidoptera</taxon>
        <taxon>Glossata</taxon>
        <taxon>Ditrysia</taxon>
        <taxon>Tortricoidea</taxon>
        <taxon>Tortricidae</taxon>
        <taxon>Tortricinae</taxon>
        <taxon>Choristoneura</taxon>
    </lineage>
</organism>
<dbReference type="Proteomes" id="UP001064048">
    <property type="component" value="Chromosome 27"/>
</dbReference>
<sequence length="234" mass="27048">MCGLTFEIYHELCGEGKHREETCTNLRSNSMVRVKFPIRTGPAWELWPKPSCTERRPVPSSGTYIGWGDDTIMSKLGYLRMLGYGVTLVMHIGNLVYVRMNMTEEALGDKRFLQMIYAVLGLSCEILLLRNAANKNYKLPKHLKGCRDTIFSALLWPVTLLVFTVFWTLFFYDRSLIFPDFIDKVLTPVSNHIMHTAIVPVVLWEILLQPRYEPKSHMKNIAHLIVYMLVYLSV</sequence>
<keyword evidence="2" id="KW-1185">Reference proteome</keyword>
<protein>
    <submittedName>
        <fullName evidence="1">Uncharacterized protein</fullName>
    </submittedName>
</protein>
<dbReference type="EMBL" id="CM046127">
    <property type="protein sequence ID" value="KAI8441452.1"/>
    <property type="molecule type" value="Genomic_DNA"/>
</dbReference>